<dbReference type="EMBL" id="UGSC01000001">
    <property type="protein sequence ID" value="SUA70848.1"/>
    <property type="molecule type" value="Genomic_DNA"/>
</dbReference>
<dbReference type="InterPro" id="IPR037187">
    <property type="entry name" value="DnaK_N"/>
</dbReference>
<dbReference type="Proteomes" id="UP000254400">
    <property type="component" value="Unassembled WGS sequence"/>
</dbReference>
<dbReference type="SUPFAM" id="SSF109635">
    <property type="entry name" value="DnaK suppressor protein DksA, alpha-hairpin domain"/>
    <property type="match status" value="1"/>
</dbReference>
<dbReference type="Gene3D" id="1.20.120.910">
    <property type="entry name" value="DksA, coiled-coil domain"/>
    <property type="match status" value="1"/>
</dbReference>
<evidence type="ECO:0000313" key="3">
    <source>
        <dbReference type="Proteomes" id="UP000254400"/>
    </source>
</evidence>
<evidence type="ECO:0000256" key="1">
    <source>
        <dbReference type="SAM" id="MobiDB-lite"/>
    </source>
</evidence>
<sequence>MSPLTEQQLQGLRNELLERKKEIEHRLQNNDHYGLGDSQRDQTGELSPIDNHPGDLATETYERAKDISLLEHDEFQLERIKSALMAMDKGTYGICAASGKPIPYERLLAVPYTIYCKEYSPETEVSNNRPVEEEFLAPAFGRTSLDEREEQNGFDGEDAWQIVENWGTSNTPAMAESGEIHRYDDMEIEAGDDNMGFVEPYESFVATDIYGRNVSIVRSSIYQRYIEDGEGEGLLEPDLHEDESEA</sequence>
<gene>
    <name evidence="2" type="primary">yteA3</name>
    <name evidence="2" type="ORF">NCTC10343_03730</name>
</gene>
<name>A0A0F0G668_PAEPO</name>
<evidence type="ECO:0000313" key="2">
    <source>
        <dbReference type="EMBL" id="SUA70848.1"/>
    </source>
</evidence>
<feature type="region of interest" description="Disordered" evidence="1">
    <location>
        <begin position="23"/>
        <end position="56"/>
    </location>
</feature>
<dbReference type="PANTHER" id="PTHR33823">
    <property type="entry name" value="RNA POLYMERASE-BINDING TRANSCRIPTION FACTOR DKSA-RELATED"/>
    <property type="match status" value="1"/>
</dbReference>
<protein>
    <submittedName>
        <fullName evidence="2">Uncharacterized protein</fullName>
    </submittedName>
</protein>
<dbReference type="GO" id="GO:0008270">
    <property type="term" value="F:zinc ion binding"/>
    <property type="evidence" value="ECO:0007669"/>
    <property type="project" value="InterPro"/>
</dbReference>
<dbReference type="GeneID" id="93347065"/>
<dbReference type="NCBIfam" id="TIGR02890">
    <property type="entry name" value="bacill_yteA"/>
    <property type="match status" value="1"/>
</dbReference>
<reference evidence="2 3" key="1">
    <citation type="submission" date="2018-06" db="EMBL/GenBank/DDBJ databases">
        <authorList>
            <consortium name="Pathogen Informatics"/>
            <person name="Doyle S."/>
        </authorList>
    </citation>
    <scope>NUCLEOTIDE SEQUENCE [LARGE SCALE GENOMIC DNA]</scope>
    <source>
        <strain evidence="2 3">NCTC10343</strain>
    </source>
</reference>
<dbReference type="InterPro" id="IPR014240">
    <property type="entry name" value="YteA"/>
</dbReference>
<dbReference type="RefSeq" id="WP_016821531.1">
    <property type="nucleotide sequence ID" value="NZ_CP009909.1"/>
</dbReference>
<proteinExistence type="predicted"/>
<dbReference type="PROSITE" id="PS51128">
    <property type="entry name" value="ZF_DKSA_2"/>
    <property type="match status" value="1"/>
</dbReference>
<organism evidence="2 3">
    <name type="scientific">Paenibacillus polymyxa</name>
    <name type="common">Bacillus polymyxa</name>
    <dbReference type="NCBI Taxonomy" id="1406"/>
    <lineage>
        <taxon>Bacteria</taxon>
        <taxon>Bacillati</taxon>
        <taxon>Bacillota</taxon>
        <taxon>Bacilli</taxon>
        <taxon>Bacillales</taxon>
        <taxon>Paenibacillaceae</taxon>
        <taxon>Paenibacillus</taxon>
    </lineage>
</organism>
<accession>A0A0F0G668</accession>
<dbReference type="Pfam" id="PF01258">
    <property type="entry name" value="zf-dskA_traR"/>
    <property type="match status" value="1"/>
</dbReference>
<dbReference type="SUPFAM" id="SSF57716">
    <property type="entry name" value="Glucocorticoid receptor-like (DNA-binding domain)"/>
    <property type="match status" value="1"/>
</dbReference>
<dbReference type="AlphaFoldDB" id="A0A0F0G668"/>
<dbReference type="PANTHER" id="PTHR33823:SF4">
    <property type="entry name" value="GENERAL STRESS PROTEIN 16O"/>
    <property type="match status" value="1"/>
</dbReference>
<dbReference type="InterPro" id="IPR000962">
    <property type="entry name" value="Znf_DskA_TraR"/>
</dbReference>